<protein>
    <submittedName>
        <fullName evidence="1">Uncharacterized protein</fullName>
    </submittedName>
</protein>
<proteinExistence type="predicted"/>
<gene>
    <name evidence="1" type="ORF">BBK36DRAFT_19268</name>
</gene>
<dbReference type="GeneID" id="36605989"/>
<dbReference type="AlphaFoldDB" id="A0A2T4BEW0"/>
<evidence type="ECO:0000313" key="1">
    <source>
        <dbReference type="EMBL" id="PTB67781.1"/>
    </source>
</evidence>
<name>A0A2T4BEW0_9HYPO</name>
<evidence type="ECO:0000313" key="2">
    <source>
        <dbReference type="Proteomes" id="UP000241546"/>
    </source>
</evidence>
<dbReference type="Proteomes" id="UP000241546">
    <property type="component" value="Unassembled WGS sequence"/>
</dbReference>
<dbReference type="RefSeq" id="XP_024751101.1">
    <property type="nucleotide sequence ID" value="XM_024897871.1"/>
</dbReference>
<accession>A0A2T4BEW0</accession>
<reference evidence="2" key="1">
    <citation type="submission" date="2016-07" db="EMBL/GenBank/DDBJ databases">
        <title>Multiple horizontal gene transfer events from other fungi enriched the ability of initially mycotrophic Trichoderma (Ascomycota) to feed on dead plant biomass.</title>
        <authorList>
            <consortium name="DOE Joint Genome Institute"/>
            <person name="Atanasova L."/>
            <person name="Chenthamara K."/>
            <person name="Zhang J."/>
            <person name="Grujic M."/>
            <person name="Henrissat B."/>
            <person name="Kuo A."/>
            <person name="Aerts A."/>
            <person name="Salamov A."/>
            <person name="Lipzen A."/>
            <person name="Labutti K."/>
            <person name="Barry K."/>
            <person name="Miao Y."/>
            <person name="Rahimi M.J."/>
            <person name="Shen Q."/>
            <person name="Grigoriev I.V."/>
            <person name="Kubicek C.P."/>
            <person name="Druzhinina I.S."/>
        </authorList>
    </citation>
    <scope>NUCLEOTIDE SEQUENCE [LARGE SCALE GENOMIC DNA]</scope>
    <source>
        <strain evidence="2">TUCIM 6016</strain>
    </source>
</reference>
<keyword evidence="2" id="KW-1185">Reference proteome</keyword>
<sequence>MTPTDSVMRIPVGEPLKHADRADDTLSHYAFHKDAAAELQQEPRSTDHELQHQPDFPPALSISARVCYLLWLSAARWTASATPETWVGWRGQARYPCAHDTWRTQRTTNRHVTSASVIHRWHLGRAEVEHLLLLDIMYSYGWQKDSAELATVYYEAYLVRGAARSKFDGKSFLSGLCERHDPDTGPTPLSSTSCTWSFSSSIPSAGAARDGPLPIR</sequence>
<organism evidence="1 2">
    <name type="scientific">Trichoderma citrinoviride</name>
    <dbReference type="NCBI Taxonomy" id="58853"/>
    <lineage>
        <taxon>Eukaryota</taxon>
        <taxon>Fungi</taxon>
        <taxon>Dikarya</taxon>
        <taxon>Ascomycota</taxon>
        <taxon>Pezizomycotina</taxon>
        <taxon>Sordariomycetes</taxon>
        <taxon>Hypocreomycetidae</taxon>
        <taxon>Hypocreales</taxon>
        <taxon>Hypocreaceae</taxon>
        <taxon>Trichoderma</taxon>
    </lineage>
</organism>
<dbReference type="EMBL" id="KZ680211">
    <property type="protein sequence ID" value="PTB67781.1"/>
    <property type="molecule type" value="Genomic_DNA"/>
</dbReference>